<evidence type="ECO:0000313" key="16">
    <source>
        <dbReference type="EnsemblPlants" id="Zm00001eb078320_P001"/>
    </source>
</evidence>
<dbReference type="PROSITE" id="PS00086">
    <property type="entry name" value="CYTOCHROME_P450"/>
    <property type="match status" value="1"/>
</dbReference>
<reference evidence="16" key="2">
    <citation type="submission" date="2019-07" db="EMBL/GenBank/DDBJ databases">
        <authorList>
            <person name="Seetharam A."/>
            <person name="Woodhouse M."/>
            <person name="Cannon E."/>
        </authorList>
    </citation>
    <scope>NUCLEOTIDE SEQUENCE [LARGE SCALE GENOMIC DNA]</scope>
    <source>
        <strain evidence="16">cv. B73</strain>
    </source>
</reference>
<keyword evidence="9 14" id="KW-0560">Oxidoreductase</keyword>
<evidence type="ECO:0000313" key="17">
    <source>
        <dbReference type="Proteomes" id="UP000007305"/>
    </source>
</evidence>
<dbReference type="GO" id="GO:0016020">
    <property type="term" value="C:membrane"/>
    <property type="evidence" value="ECO:0000318"/>
    <property type="project" value="GO_Central"/>
</dbReference>
<dbReference type="Gene3D" id="1.10.630.10">
    <property type="entry name" value="Cytochrome P450"/>
    <property type="match status" value="1"/>
</dbReference>
<dbReference type="AlphaFoldDB" id="A0A1D6E6Z0"/>
<dbReference type="SMR" id="A0A1D6E6Z0"/>
<keyword evidence="11 14" id="KW-0503">Monooxygenase</keyword>
<comment type="cofactor">
    <cofactor evidence="1 13">
        <name>heme</name>
        <dbReference type="ChEBI" id="CHEBI:30413"/>
    </cofactor>
</comment>
<dbReference type="CDD" id="cd11072">
    <property type="entry name" value="CYP71-like"/>
    <property type="match status" value="1"/>
</dbReference>
<evidence type="ECO:0000256" key="9">
    <source>
        <dbReference type="ARBA" id="ARBA00023002"/>
    </source>
</evidence>
<dbReference type="PANTHER" id="PTHR47955">
    <property type="entry name" value="CYTOCHROME P450 FAMILY 71 PROTEIN"/>
    <property type="match status" value="1"/>
</dbReference>
<dbReference type="EnsemblPlants" id="Zm00001eb078320_T001">
    <property type="protein sequence ID" value="Zm00001eb078320_P001"/>
    <property type="gene ID" value="Zm00001eb078320"/>
</dbReference>
<keyword evidence="7 13" id="KW-0479">Metal-binding</keyword>
<evidence type="ECO:0000313" key="15">
    <source>
        <dbReference type="EMBL" id="ONM16207.1"/>
    </source>
</evidence>
<dbReference type="ExpressionAtlas" id="A0A1D6E6Z0">
    <property type="expression patterns" value="baseline and differential"/>
</dbReference>
<dbReference type="Gramene" id="Zm00001eb078320_T001">
    <property type="protein sequence ID" value="Zm00001eb078320_P001"/>
    <property type="gene ID" value="Zm00001eb078320"/>
</dbReference>
<dbReference type="STRING" id="4577.A0A1D6E6Z0"/>
<keyword evidence="6" id="KW-0812">Transmembrane</keyword>
<keyword evidence="10 13" id="KW-0408">Iron</keyword>
<evidence type="ECO:0000256" key="10">
    <source>
        <dbReference type="ARBA" id="ARBA00023004"/>
    </source>
</evidence>
<reference evidence="16" key="3">
    <citation type="submission" date="2021-05" db="UniProtKB">
        <authorList>
            <consortium name="EnsemblPlants"/>
        </authorList>
    </citation>
    <scope>IDENTIFICATION</scope>
    <source>
        <strain evidence="16">cv. B73</strain>
    </source>
</reference>
<evidence type="ECO:0000256" key="4">
    <source>
        <dbReference type="ARBA" id="ARBA00010617"/>
    </source>
</evidence>
<protein>
    <submittedName>
        <fullName evidence="15">Cytochrome P450 71A26</fullName>
    </submittedName>
</protein>
<evidence type="ECO:0000256" key="11">
    <source>
        <dbReference type="ARBA" id="ARBA00023033"/>
    </source>
</evidence>
<keyword evidence="12" id="KW-0472">Membrane</keyword>
<evidence type="ECO:0000256" key="13">
    <source>
        <dbReference type="PIRSR" id="PIRSR602401-1"/>
    </source>
</evidence>
<evidence type="ECO:0000256" key="5">
    <source>
        <dbReference type="ARBA" id="ARBA00022617"/>
    </source>
</evidence>
<dbReference type="GO" id="GO:0020037">
    <property type="term" value="F:heme binding"/>
    <property type="evidence" value="ECO:0007669"/>
    <property type="project" value="InterPro"/>
</dbReference>
<dbReference type="FunCoup" id="A0A1D6E6Z0">
    <property type="interactions" value="141"/>
</dbReference>
<evidence type="ECO:0000256" key="7">
    <source>
        <dbReference type="ARBA" id="ARBA00022723"/>
    </source>
</evidence>
<dbReference type="eggNOG" id="KOG0156">
    <property type="taxonomic scope" value="Eukaryota"/>
</dbReference>
<evidence type="ECO:0000256" key="2">
    <source>
        <dbReference type="ARBA" id="ARBA00004370"/>
    </source>
</evidence>
<keyword evidence="18" id="KW-1267">Proteomics identification</keyword>
<dbReference type="Pfam" id="PF00067">
    <property type="entry name" value="p450"/>
    <property type="match status" value="1"/>
</dbReference>
<proteinExistence type="evidence at protein level"/>
<dbReference type="InterPro" id="IPR002401">
    <property type="entry name" value="Cyt_P450_E_grp-I"/>
</dbReference>
<dbReference type="InterPro" id="IPR017972">
    <property type="entry name" value="Cyt_P450_CS"/>
</dbReference>
<dbReference type="PRINTS" id="PR00385">
    <property type="entry name" value="P450"/>
</dbReference>
<evidence type="ECO:0000256" key="3">
    <source>
        <dbReference type="ARBA" id="ARBA00005179"/>
    </source>
</evidence>
<dbReference type="OMA" id="GMDLMFL"/>
<dbReference type="GO" id="GO:0005506">
    <property type="term" value="F:iron ion binding"/>
    <property type="evidence" value="ECO:0007669"/>
    <property type="project" value="InterPro"/>
</dbReference>
<comment type="subcellular location">
    <subcellularLocation>
        <location evidence="2">Membrane</location>
    </subcellularLocation>
</comment>
<evidence type="ECO:0000256" key="6">
    <source>
        <dbReference type="ARBA" id="ARBA00022692"/>
    </source>
</evidence>
<evidence type="ECO:0000256" key="8">
    <source>
        <dbReference type="ARBA" id="ARBA00022989"/>
    </source>
</evidence>
<dbReference type="InterPro" id="IPR036396">
    <property type="entry name" value="Cyt_P450_sf"/>
</dbReference>
<dbReference type="SUPFAM" id="SSF48264">
    <property type="entry name" value="Cytochrome P450"/>
    <property type="match status" value="1"/>
</dbReference>
<reference evidence="15 17" key="1">
    <citation type="submission" date="2015-12" db="EMBL/GenBank/DDBJ databases">
        <title>Update maize B73 reference genome by single molecule sequencing technologies.</title>
        <authorList>
            <consortium name="Maize Genome Sequencing Project"/>
            <person name="Ware D."/>
        </authorList>
    </citation>
    <scope>NUCLEOTIDE SEQUENCE [LARGE SCALE GENOMIC DNA]</scope>
    <source>
        <strain evidence="17">cv. B73</strain>
        <tissue evidence="15">Seedling</tissue>
    </source>
</reference>
<dbReference type="GO" id="GO:0016709">
    <property type="term" value="F:oxidoreductase activity, acting on paired donors, with incorporation or reduction of molecular oxygen, NAD(P)H as one donor, and incorporation of one atom of oxygen"/>
    <property type="evidence" value="ECO:0000318"/>
    <property type="project" value="GO_Central"/>
</dbReference>
<gene>
    <name evidence="15" type="ORF">ZEAMMB73_Zm00001d003142</name>
</gene>
<accession>A0A1D6E6Z0</accession>
<dbReference type="PANTHER" id="PTHR47955:SF14">
    <property type="entry name" value="OS01G0543600 PROTEIN"/>
    <property type="match status" value="1"/>
</dbReference>
<evidence type="ECO:0007829" key="18">
    <source>
        <dbReference type="PeptideAtlas" id="A0A1D6E6Z0"/>
    </source>
</evidence>
<evidence type="ECO:0000256" key="12">
    <source>
        <dbReference type="ARBA" id="ARBA00023136"/>
    </source>
</evidence>
<dbReference type="InterPro" id="IPR001128">
    <property type="entry name" value="Cyt_P450"/>
</dbReference>
<keyword evidence="17" id="KW-1185">Reference proteome</keyword>
<keyword evidence="5 13" id="KW-0349">Heme</keyword>
<dbReference type="PaxDb" id="4577-GRMZM2G419342_P02"/>
<evidence type="ECO:0000256" key="1">
    <source>
        <dbReference type="ARBA" id="ARBA00001971"/>
    </source>
</evidence>
<sequence>MVSTTHPTPALPRALLVRCQERERQRQPLLVDDDDPLPPSPPALPVLGHLHLVGSLPHLSLWNLARKHGTDLMFLRLGAMPVIVVSSPRAAEAVLRTHDHVFASRPHSLVAEIVLYGPSDVGFAPHGEYWRQARKLVTTHMLSVKKVQALRLAREEEVRVVMAQIGEAAAAGAAVDMSDLLGSFVNDLGCRAVMGKSFRSEGRNKLLRQLLSDTSPLLAGFNVEEFFPFLARFGVLSKMVRAKSERLKRRWDHLLDKLIQDHERDNSSDPKDKDANFIHVLLSVRHEYGLSRQQMKGILLDVFFAGIETSSSVLDFTMSELMRRPRLMKKLQAEVDSSVPEGQEAVSEADLALADMTYLRAVVKESLRLHPVAPLLPHFSMAPCSIDGYTVPAGVRVLINALAIGRDARYWEDAEEFLPDRFVGHGSAAHVGFKGNDFQFLPFGSGRRMCAGVNMGIASVELMLANLVRRFDWELPVGKKRGDIGMSEVFGLVVNRKDKLVLVPKLRV</sequence>
<feature type="binding site" description="axial binding residue" evidence="13">
    <location>
        <position position="450"/>
    </location>
    <ligand>
        <name>heme</name>
        <dbReference type="ChEBI" id="CHEBI:30413"/>
    </ligand>
    <ligandPart>
        <name>Fe</name>
        <dbReference type="ChEBI" id="CHEBI:18248"/>
    </ligandPart>
</feature>
<keyword evidence="8" id="KW-1133">Transmembrane helix</keyword>
<name>A0A1D6E6Z0_MAIZE</name>
<comment type="pathway">
    <text evidence="3">Secondary metabolite biosynthesis.</text>
</comment>
<comment type="similarity">
    <text evidence="4 14">Belongs to the cytochrome P450 family.</text>
</comment>
<organism evidence="15">
    <name type="scientific">Zea mays</name>
    <name type="common">Maize</name>
    <dbReference type="NCBI Taxonomy" id="4577"/>
    <lineage>
        <taxon>Eukaryota</taxon>
        <taxon>Viridiplantae</taxon>
        <taxon>Streptophyta</taxon>
        <taxon>Embryophyta</taxon>
        <taxon>Tracheophyta</taxon>
        <taxon>Spermatophyta</taxon>
        <taxon>Magnoliopsida</taxon>
        <taxon>Liliopsida</taxon>
        <taxon>Poales</taxon>
        <taxon>Poaceae</taxon>
        <taxon>PACMAD clade</taxon>
        <taxon>Panicoideae</taxon>
        <taxon>Andropogonodae</taxon>
        <taxon>Andropogoneae</taxon>
        <taxon>Tripsacinae</taxon>
        <taxon>Zea</taxon>
    </lineage>
</organism>
<dbReference type="FunFam" id="1.10.630.10:FF:000055">
    <property type="entry name" value="Cytochrome P450 71A26"/>
    <property type="match status" value="1"/>
</dbReference>
<evidence type="ECO:0000256" key="14">
    <source>
        <dbReference type="RuleBase" id="RU000461"/>
    </source>
</evidence>
<dbReference type="PRINTS" id="PR00463">
    <property type="entry name" value="EP450I"/>
</dbReference>
<dbReference type="EMBL" id="CM007648">
    <property type="protein sequence ID" value="ONM16207.1"/>
    <property type="molecule type" value="Genomic_DNA"/>
</dbReference>
<dbReference type="Proteomes" id="UP000007305">
    <property type="component" value="Chromosome 2"/>
</dbReference>